<evidence type="ECO:0000256" key="2">
    <source>
        <dbReference type="ARBA" id="ARBA00022475"/>
    </source>
</evidence>
<keyword evidence="2" id="KW-1003">Cell membrane</keyword>
<protein>
    <submittedName>
        <fullName evidence="7">Membrane protein</fullName>
    </submittedName>
</protein>
<gene>
    <name evidence="7" type="ORF">Sxan_55880</name>
</gene>
<keyword evidence="5 6" id="KW-0472">Membrane</keyword>
<organism evidence="7 8">
    <name type="scientific">Streptomyces xanthophaeus</name>
    <dbReference type="NCBI Taxonomy" id="67385"/>
    <lineage>
        <taxon>Bacteria</taxon>
        <taxon>Bacillati</taxon>
        <taxon>Actinomycetota</taxon>
        <taxon>Actinomycetes</taxon>
        <taxon>Kitasatosporales</taxon>
        <taxon>Streptomycetaceae</taxon>
        <taxon>Streptomyces</taxon>
    </lineage>
</organism>
<feature type="transmembrane region" description="Helical" evidence="6">
    <location>
        <begin position="312"/>
        <end position="335"/>
    </location>
</feature>
<evidence type="ECO:0000256" key="1">
    <source>
        <dbReference type="ARBA" id="ARBA00004651"/>
    </source>
</evidence>
<reference evidence="7" key="1">
    <citation type="submission" date="2020-09" db="EMBL/GenBank/DDBJ databases">
        <title>Whole genome shotgun sequence of Streptomyces xanthophaeus NBRC 12829.</title>
        <authorList>
            <person name="Komaki H."/>
            <person name="Tamura T."/>
        </authorList>
    </citation>
    <scope>NUCLEOTIDE SEQUENCE</scope>
    <source>
        <strain evidence="7">NBRC 12829</strain>
    </source>
</reference>
<feature type="transmembrane region" description="Helical" evidence="6">
    <location>
        <begin position="178"/>
        <end position="209"/>
    </location>
</feature>
<evidence type="ECO:0000256" key="4">
    <source>
        <dbReference type="ARBA" id="ARBA00022989"/>
    </source>
</evidence>
<evidence type="ECO:0000256" key="3">
    <source>
        <dbReference type="ARBA" id="ARBA00022692"/>
    </source>
</evidence>
<feature type="transmembrane region" description="Helical" evidence="6">
    <location>
        <begin position="57"/>
        <end position="78"/>
    </location>
</feature>
<dbReference type="AlphaFoldDB" id="A0A919H681"/>
<name>A0A919H681_9ACTN</name>
<evidence type="ECO:0000256" key="5">
    <source>
        <dbReference type="ARBA" id="ARBA00023136"/>
    </source>
</evidence>
<dbReference type="RefSeq" id="WP_063768469.1">
    <property type="nucleotide sequence ID" value="NZ_BNEE01000006.1"/>
</dbReference>
<feature type="transmembrane region" description="Helical" evidence="6">
    <location>
        <begin position="350"/>
        <end position="373"/>
    </location>
</feature>
<dbReference type="InterPro" id="IPR050833">
    <property type="entry name" value="Poly_Biosynth_Transport"/>
</dbReference>
<feature type="transmembrane region" description="Helical" evidence="6">
    <location>
        <begin position="406"/>
        <end position="427"/>
    </location>
</feature>
<keyword evidence="4 6" id="KW-1133">Transmembrane helix</keyword>
<comment type="caution">
    <text evidence="7">The sequence shown here is derived from an EMBL/GenBank/DDBJ whole genome shotgun (WGS) entry which is preliminary data.</text>
</comment>
<dbReference type="PANTHER" id="PTHR30250:SF11">
    <property type="entry name" value="O-ANTIGEN TRANSPORTER-RELATED"/>
    <property type="match status" value="1"/>
</dbReference>
<dbReference type="Proteomes" id="UP000600026">
    <property type="component" value="Unassembled WGS sequence"/>
</dbReference>
<keyword evidence="3 6" id="KW-0812">Transmembrane</keyword>
<evidence type="ECO:0000313" key="8">
    <source>
        <dbReference type="Proteomes" id="UP000600026"/>
    </source>
</evidence>
<dbReference type="EMBL" id="BNEE01000006">
    <property type="protein sequence ID" value="GHI88224.1"/>
    <property type="molecule type" value="Genomic_DNA"/>
</dbReference>
<feature type="transmembrane region" description="Helical" evidence="6">
    <location>
        <begin position="380"/>
        <end position="400"/>
    </location>
</feature>
<dbReference type="GO" id="GO:0005886">
    <property type="term" value="C:plasma membrane"/>
    <property type="evidence" value="ECO:0007669"/>
    <property type="project" value="UniProtKB-SubCell"/>
</dbReference>
<evidence type="ECO:0000256" key="6">
    <source>
        <dbReference type="SAM" id="Phobius"/>
    </source>
</evidence>
<accession>A0A919H681</accession>
<feature type="transmembrane region" description="Helical" evidence="6">
    <location>
        <begin position="21"/>
        <end position="45"/>
    </location>
</feature>
<proteinExistence type="predicted"/>
<dbReference type="PANTHER" id="PTHR30250">
    <property type="entry name" value="PST FAMILY PREDICTED COLANIC ACID TRANSPORTER"/>
    <property type="match status" value="1"/>
</dbReference>
<feature type="transmembrane region" description="Helical" evidence="6">
    <location>
        <begin position="99"/>
        <end position="121"/>
    </location>
</feature>
<feature type="transmembrane region" description="Helical" evidence="6">
    <location>
        <begin position="229"/>
        <end position="249"/>
    </location>
</feature>
<feature type="transmembrane region" description="Helical" evidence="6">
    <location>
        <begin position="136"/>
        <end position="157"/>
    </location>
</feature>
<evidence type="ECO:0000313" key="7">
    <source>
        <dbReference type="EMBL" id="GHI88224.1"/>
    </source>
</evidence>
<keyword evidence="8" id="KW-1185">Reference proteome</keyword>
<dbReference type="OrthoDB" id="5241534at2"/>
<comment type="subcellular location">
    <subcellularLocation>
        <location evidence="1">Cell membrane</location>
        <topology evidence="1">Multi-pass membrane protein</topology>
    </subcellularLocation>
</comment>
<sequence length="452" mass="45664">MNDTPDAAAAVKRSPLAKLAATLPPGTLLVIGGTVVLGAASYVHLMAAGHSLDTDAMASLSVLWTVLMGVGIGLFFPVEQELTRIVAAHRVGGHGVSGVLRRVTVLTAALCGLLVTGMGVAARPLADTFFDGRVDMVWALALSFVTLAASNVTRGVLAGLGHFAPFGRQLGIDGVLRIGLAVGFALAGVSSPLAFALILAVAPLIAVLATLRPVLQGLGPGPAESWTRLLAGLGPLIASTLLSQVVVNAAVVSTKLLAPAEAAVVAGLLNVIVLARVPLFVFGSLQASLLSGLSAAAAAGDRAGFSRLLGRTCLVVTALGVAGGLPATLLGPWLIQVLFKAEDGLGQTVFFWISAGTLFYMLAMVLGQALMVLHKHGLQLLGWAVATLVLVGVTLLPGEATTRVCLAYTLASLSAVLGMAAALWLTFPRGPAATEAATGAGAAPRSTLIDSA</sequence>